<proteinExistence type="predicted"/>
<organism evidence="1 2">
    <name type="scientific">Crocosphaera watsonii WH 0003</name>
    <dbReference type="NCBI Taxonomy" id="423471"/>
    <lineage>
        <taxon>Bacteria</taxon>
        <taxon>Bacillati</taxon>
        <taxon>Cyanobacteriota</taxon>
        <taxon>Cyanophyceae</taxon>
        <taxon>Oscillatoriophycideae</taxon>
        <taxon>Chroococcales</taxon>
        <taxon>Aphanothecaceae</taxon>
        <taxon>Crocosphaera</taxon>
    </lineage>
</organism>
<gene>
    <name evidence="1" type="ORF">CWATWH0003_2800</name>
</gene>
<evidence type="ECO:0000313" key="2">
    <source>
        <dbReference type="Proteomes" id="UP000003477"/>
    </source>
</evidence>
<protein>
    <submittedName>
        <fullName evidence="1">Uncharacterized protein</fullName>
    </submittedName>
</protein>
<name>G5J5P5_CROWT</name>
<comment type="caution">
    <text evidence="1">The sequence shown here is derived from an EMBL/GenBank/DDBJ whole genome shotgun (WGS) entry which is preliminary data.</text>
</comment>
<dbReference type="EMBL" id="AESD01000417">
    <property type="protein sequence ID" value="EHJ12500.1"/>
    <property type="molecule type" value="Genomic_DNA"/>
</dbReference>
<dbReference type="Proteomes" id="UP000003477">
    <property type="component" value="Unassembled WGS sequence"/>
</dbReference>
<accession>G5J5P5</accession>
<dbReference type="AlphaFoldDB" id="G5J5P5"/>
<reference evidence="1 2" key="1">
    <citation type="journal article" date="2011" name="Front. Microbiol.">
        <title>Two Strains of Crocosphaera watsonii with Highly Conserved Genomes are Distinguished by Strain-Specific Features.</title>
        <authorList>
            <person name="Bench S.R."/>
            <person name="Ilikchyan I.N."/>
            <person name="Tripp H.J."/>
            <person name="Zehr J.P."/>
        </authorList>
    </citation>
    <scope>NUCLEOTIDE SEQUENCE [LARGE SCALE GENOMIC DNA]</scope>
    <source>
        <strain evidence="1 2">WH 0003</strain>
    </source>
</reference>
<evidence type="ECO:0000313" key="1">
    <source>
        <dbReference type="EMBL" id="EHJ12500.1"/>
    </source>
</evidence>
<sequence length="87" mass="9997">MPVNASTIDSLSHVIQAELNRLFPPTNYQESLYFEFTEDMNVYIFNCFDSQLCSFPKLMKTLKNTKSASLNYFAPDNIWDILASCCP</sequence>
<dbReference type="PATRIC" id="fig|423471.3.peg.2631"/>